<reference evidence="1 2" key="1">
    <citation type="journal article" date="2016" name="Nat. Commun.">
        <title>Ectomycorrhizal ecology is imprinted in the genome of the dominant symbiotic fungus Cenococcum geophilum.</title>
        <authorList>
            <consortium name="DOE Joint Genome Institute"/>
            <person name="Peter M."/>
            <person name="Kohler A."/>
            <person name="Ohm R.A."/>
            <person name="Kuo A."/>
            <person name="Krutzmann J."/>
            <person name="Morin E."/>
            <person name="Arend M."/>
            <person name="Barry K.W."/>
            <person name="Binder M."/>
            <person name="Choi C."/>
            <person name="Clum A."/>
            <person name="Copeland A."/>
            <person name="Grisel N."/>
            <person name="Haridas S."/>
            <person name="Kipfer T."/>
            <person name="LaButti K."/>
            <person name="Lindquist E."/>
            <person name="Lipzen A."/>
            <person name="Maire R."/>
            <person name="Meier B."/>
            <person name="Mihaltcheva S."/>
            <person name="Molinier V."/>
            <person name="Murat C."/>
            <person name="Poggeler S."/>
            <person name="Quandt C.A."/>
            <person name="Sperisen C."/>
            <person name="Tritt A."/>
            <person name="Tisserant E."/>
            <person name="Crous P.W."/>
            <person name="Henrissat B."/>
            <person name="Nehls U."/>
            <person name="Egli S."/>
            <person name="Spatafora J.W."/>
            <person name="Grigoriev I.V."/>
            <person name="Martin F.M."/>
        </authorList>
    </citation>
    <scope>NUCLEOTIDE SEQUENCE [LARGE SCALE GENOMIC DNA]</scope>
    <source>
        <strain evidence="1 2">1.58</strain>
    </source>
</reference>
<sequence length="307" mass="33909">MPPDSFQTHGFREEKTEEGREGKRNPAGLFLIPQLTDYPEDPLQVARSSLHHRRKFLGNVRRHEADPRKLHLNKPIVDNLLLMDSAAAGNNDNSRLLYCREHKLRTRRLKTYFPGISVTLHPATSELAGRSLAPFLIGISPATVVVGLFIIVLFGWALLLSILSPIFLQTPVKLGGYGFTPTQNAAFGIYLCAFAVLLMVPICVNYVAENYKEYAPQAAIAMGVYRLGWGIAIPFFFKEWEKAVSVGWVLGTATFLNLLAAIVVLMLERGGAHWACGECDVPYSGAWSAVKSGSFLLRFISNGQSSS</sequence>
<name>A0ACC8EM51_9PEZI</name>
<proteinExistence type="predicted"/>
<dbReference type="Proteomes" id="UP000250078">
    <property type="component" value="Unassembled WGS sequence"/>
</dbReference>
<evidence type="ECO:0000313" key="2">
    <source>
        <dbReference type="Proteomes" id="UP000250078"/>
    </source>
</evidence>
<protein>
    <submittedName>
        <fullName evidence="1">Uncharacterized protein</fullName>
    </submittedName>
</protein>
<organism evidence="1 2">
    <name type="scientific">Cenococcum geophilum 1.58</name>
    <dbReference type="NCBI Taxonomy" id="794803"/>
    <lineage>
        <taxon>Eukaryota</taxon>
        <taxon>Fungi</taxon>
        <taxon>Dikarya</taxon>
        <taxon>Ascomycota</taxon>
        <taxon>Pezizomycotina</taxon>
        <taxon>Dothideomycetes</taxon>
        <taxon>Pleosporomycetidae</taxon>
        <taxon>Gloniales</taxon>
        <taxon>Gloniaceae</taxon>
        <taxon>Cenococcum</taxon>
    </lineage>
</organism>
<keyword evidence="2" id="KW-1185">Reference proteome</keyword>
<evidence type="ECO:0000313" key="1">
    <source>
        <dbReference type="EMBL" id="OCK87422.1"/>
    </source>
</evidence>
<gene>
    <name evidence="1" type="ORF">K441DRAFT_701289</name>
</gene>
<dbReference type="EMBL" id="KV748261">
    <property type="protein sequence ID" value="OCK87422.1"/>
    <property type="molecule type" value="Genomic_DNA"/>
</dbReference>
<accession>A0ACC8EM51</accession>